<evidence type="ECO:0000259" key="3">
    <source>
        <dbReference type="PROSITE" id="PS51186"/>
    </source>
</evidence>
<dbReference type="AlphaFoldDB" id="A0A3N9P8Y5"/>
<comment type="caution">
    <text evidence="4">The sequence shown here is derived from an EMBL/GenBank/DDBJ whole genome shotgun (WGS) entry which is preliminary data.</text>
</comment>
<dbReference type="InterPro" id="IPR000182">
    <property type="entry name" value="GNAT_dom"/>
</dbReference>
<keyword evidence="1 4" id="KW-0808">Transferase</keyword>
<accession>A0A3N9P8Y5</accession>
<dbReference type="SUPFAM" id="SSF55729">
    <property type="entry name" value="Acyl-CoA N-acyltransferases (Nat)"/>
    <property type="match status" value="1"/>
</dbReference>
<dbReference type="PROSITE" id="PS51186">
    <property type="entry name" value="GNAT"/>
    <property type="match status" value="1"/>
</dbReference>
<keyword evidence="5" id="KW-1185">Reference proteome</keyword>
<dbReference type="Proteomes" id="UP000282529">
    <property type="component" value="Unassembled WGS sequence"/>
</dbReference>
<dbReference type="PANTHER" id="PTHR43800:SF1">
    <property type="entry name" value="PEPTIDYL-LYSINE N-ACETYLTRANSFERASE YJAB"/>
    <property type="match status" value="1"/>
</dbReference>
<feature type="domain" description="N-acetyltransferase" evidence="3">
    <location>
        <begin position="1"/>
        <end position="152"/>
    </location>
</feature>
<evidence type="ECO:0000256" key="1">
    <source>
        <dbReference type="ARBA" id="ARBA00022679"/>
    </source>
</evidence>
<dbReference type="InterPro" id="IPR016181">
    <property type="entry name" value="Acyl_CoA_acyltransferase"/>
</dbReference>
<dbReference type="CDD" id="cd04301">
    <property type="entry name" value="NAT_SF"/>
    <property type="match status" value="1"/>
</dbReference>
<evidence type="ECO:0000313" key="4">
    <source>
        <dbReference type="EMBL" id="RQW12269.1"/>
    </source>
</evidence>
<evidence type="ECO:0000256" key="2">
    <source>
        <dbReference type="ARBA" id="ARBA00023315"/>
    </source>
</evidence>
<dbReference type="RefSeq" id="WP_124695002.1">
    <property type="nucleotide sequence ID" value="NZ_JBHUFE010000003.1"/>
</dbReference>
<organism evidence="4 5">
    <name type="scientific">Paenibacillus rhizophilus</name>
    <dbReference type="NCBI Taxonomy" id="1850366"/>
    <lineage>
        <taxon>Bacteria</taxon>
        <taxon>Bacillati</taxon>
        <taxon>Bacillota</taxon>
        <taxon>Bacilli</taxon>
        <taxon>Bacillales</taxon>
        <taxon>Paenibacillaceae</taxon>
        <taxon>Paenibacillus</taxon>
    </lineage>
</organism>
<gene>
    <name evidence="4" type="ORF">EH198_07905</name>
</gene>
<reference evidence="4 5" key="1">
    <citation type="submission" date="2018-11" db="EMBL/GenBank/DDBJ databases">
        <title>Genome sequence of strain 7197.</title>
        <authorList>
            <person name="Gao J."/>
            <person name="Sun J."/>
        </authorList>
    </citation>
    <scope>NUCLEOTIDE SEQUENCE [LARGE SCALE GENOMIC DNA]</scope>
    <source>
        <strain evidence="4 5">7197</strain>
    </source>
</reference>
<protein>
    <submittedName>
        <fullName evidence="4">GNAT family N-acetyltransferase</fullName>
    </submittedName>
</protein>
<proteinExistence type="predicted"/>
<dbReference type="GO" id="GO:0016747">
    <property type="term" value="F:acyltransferase activity, transferring groups other than amino-acyl groups"/>
    <property type="evidence" value="ECO:0007669"/>
    <property type="project" value="InterPro"/>
</dbReference>
<dbReference type="OrthoDB" id="9788755at2"/>
<sequence>MLITRAEETDIEEILQLQRKAFMVEAAIYNDYTIQPLRQTIDELKSEYETQTLLKAIAEGDVIAGSVRAFVSGDTCYIGRLIVHPDFQNRGIGTRLLREVEQVFKECRRYELFTGHKSKKNLYLYGKNGYQGFKSQVINEKLTMMYLEKMNDSRKIVF</sequence>
<keyword evidence="2" id="KW-0012">Acyltransferase</keyword>
<dbReference type="Pfam" id="PF00583">
    <property type="entry name" value="Acetyltransf_1"/>
    <property type="match status" value="1"/>
</dbReference>
<dbReference type="EMBL" id="RQPI01000003">
    <property type="protein sequence ID" value="RQW12269.1"/>
    <property type="molecule type" value="Genomic_DNA"/>
</dbReference>
<dbReference type="PANTHER" id="PTHR43800">
    <property type="entry name" value="PEPTIDYL-LYSINE N-ACETYLTRANSFERASE YJAB"/>
    <property type="match status" value="1"/>
</dbReference>
<name>A0A3N9P8Y5_9BACL</name>
<dbReference type="Gene3D" id="3.40.630.30">
    <property type="match status" value="1"/>
</dbReference>
<evidence type="ECO:0000313" key="5">
    <source>
        <dbReference type="Proteomes" id="UP000282529"/>
    </source>
</evidence>